<dbReference type="SMART" id="SM00347">
    <property type="entry name" value="HTH_MARR"/>
    <property type="match status" value="1"/>
</dbReference>
<dbReference type="Pfam" id="PF01047">
    <property type="entry name" value="MarR"/>
    <property type="match status" value="1"/>
</dbReference>
<evidence type="ECO:0000259" key="1">
    <source>
        <dbReference type="PROSITE" id="PS50995"/>
    </source>
</evidence>
<dbReference type="AlphaFoldDB" id="A0A1B7LCT2"/>
<proteinExistence type="predicted"/>
<dbReference type="InterPro" id="IPR036388">
    <property type="entry name" value="WH-like_DNA-bd_sf"/>
</dbReference>
<dbReference type="PANTHER" id="PTHR33164:SF43">
    <property type="entry name" value="HTH-TYPE TRANSCRIPTIONAL REPRESSOR YETL"/>
    <property type="match status" value="1"/>
</dbReference>
<reference evidence="2 3" key="1">
    <citation type="submission" date="2016-04" db="EMBL/GenBank/DDBJ databases">
        <authorList>
            <person name="Evans L.H."/>
            <person name="Alamgir A."/>
            <person name="Owens N."/>
            <person name="Weber N.D."/>
            <person name="Virtaneva K."/>
            <person name="Barbian K."/>
            <person name="Babar A."/>
            <person name="Rosenke K."/>
        </authorList>
    </citation>
    <scope>NUCLEOTIDE SEQUENCE [LARGE SCALE GENOMIC DNA]</scope>
    <source>
        <strain evidence="2 3">LMa1</strain>
    </source>
</reference>
<feature type="domain" description="HTH marR-type" evidence="1">
    <location>
        <begin position="6"/>
        <end position="144"/>
    </location>
</feature>
<dbReference type="GO" id="GO:0006950">
    <property type="term" value="P:response to stress"/>
    <property type="evidence" value="ECO:0007669"/>
    <property type="project" value="TreeGrafter"/>
</dbReference>
<dbReference type="PANTHER" id="PTHR33164">
    <property type="entry name" value="TRANSCRIPTIONAL REGULATOR, MARR FAMILY"/>
    <property type="match status" value="1"/>
</dbReference>
<comment type="caution">
    <text evidence="2">The sequence shown here is derived from an EMBL/GenBank/DDBJ whole genome shotgun (WGS) entry which is preliminary data.</text>
</comment>
<dbReference type="SUPFAM" id="SSF46785">
    <property type="entry name" value="Winged helix' DNA-binding domain"/>
    <property type="match status" value="1"/>
</dbReference>
<dbReference type="InterPro" id="IPR036390">
    <property type="entry name" value="WH_DNA-bd_sf"/>
</dbReference>
<gene>
    <name evidence="2" type="ORF">A6M21_12740</name>
</gene>
<evidence type="ECO:0000313" key="3">
    <source>
        <dbReference type="Proteomes" id="UP000078532"/>
    </source>
</evidence>
<dbReference type="Proteomes" id="UP000078532">
    <property type="component" value="Unassembled WGS sequence"/>
</dbReference>
<keyword evidence="3" id="KW-1185">Reference proteome</keyword>
<protein>
    <recommendedName>
        <fullName evidence="1">HTH marR-type domain-containing protein</fullName>
    </recommendedName>
</protein>
<accession>A0A1B7LCT2</accession>
<dbReference type="PROSITE" id="PS50995">
    <property type="entry name" value="HTH_MARR_2"/>
    <property type="match status" value="1"/>
</dbReference>
<organism evidence="2 3">
    <name type="scientific">Desulfotomaculum copahuensis</name>
    <dbReference type="NCBI Taxonomy" id="1838280"/>
    <lineage>
        <taxon>Bacteria</taxon>
        <taxon>Bacillati</taxon>
        <taxon>Bacillota</taxon>
        <taxon>Clostridia</taxon>
        <taxon>Eubacteriales</taxon>
        <taxon>Desulfotomaculaceae</taxon>
        <taxon>Desulfotomaculum</taxon>
    </lineage>
</organism>
<sequence>MVFEVDNEEAVLTERIADALWQVWRGWRMLSHPVKQGKITPEQYWILHVLHRFGPQRIKDLAARMGTGSSAVTIAIKRLERDGLVCRQRGTADERVVTARLTDQGRTVFQAWRRERRVALSALFEPLDGDEKRRLYETLSKVLDRLEEGGVPVESHCQG</sequence>
<dbReference type="InterPro" id="IPR039422">
    <property type="entry name" value="MarR/SlyA-like"/>
</dbReference>
<dbReference type="InterPro" id="IPR000835">
    <property type="entry name" value="HTH_MarR-typ"/>
</dbReference>
<dbReference type="Gene3D" id="1.10.10.10">
    <property type="entry name" value="Winged helix-like DNA-binding domain superfamily/Winged helix DNA-binding domain"/>
    <property type="match status" value="1"/>
</dbReference>
<dbReference type="STRING" id="1838280.A6M21_12740"/>
<evidence type="ECO:0000313" key="2">
    <source>
        <dbReference type="EMBL" id="OAT80722.1"/>
    </source>
</evidence>
<dbReference type="GO" id="GO:0003700">
    <property type="term" value="F:DNA-binding transcription factor activity"/>
    <property type="evidence" value="ECO:0007669"/>
    <property type="project" value="InterPro"/>
</dbReference>
<name>A0A1B7LCT2_9FIRM</name>
<dbReference type="EMBL" id="LYVF01000174">
    <property type="protein sequence ID" value="OAT80722.1"/>
    <property type="molecule type" value="Genomic_DNA"/>
</dbReference>